<name>B9BUP0_9BURK</name>
<gene>
    <name evidence="1" type="ORF">BURMUCGD2_3780</name>
</gene>
<dbReference type="AlphaFoldDB" id="B9BUP0"/>
<organism evidence="1 2">
    <name type="scientific">Burkholderia multivorans CGD2</name>
    <dbReference type="NCBI Taxonomy" id="513052"/>
    <lineage>
        <taxon>Bacteria</taxon>
        <taxon>Pseudomonadati</taxon>
        <taxon>Pseudomonadota</taxon>
        <taxon>Betaproteobacteria</taxon>
        <taxon>Burkholderiales</taxon>
        <taxon>Burkholderiaceae</taxon>
        <taxon>Burkholderia</taxon>
        <taxon>Burkholderia cepacia complex</taxon>
    </lineage>
</organism>
<proteinExistence type="predicted"/>
<dbReference type="Proteomes" id="UP000004535">
    <property type="component" value="Unassembled WGS sequence"/>
</dbReference>
<reference evidence="1 2" key="1">
    <citation type="journal article" date="2012" name="J. Bacteriol.">
        <title>Draft Genome Sequence Determination for Cystic Fibrosis and Chronic Granulomatous Disease Burkholderia multivorans Isolates.</title>
        <authorList>
            <person name="Varga J.J."/>
            <person name="Losada L."/>
            <person name="Zelazny A.M."/>
            <person name="Brinkac L."/>
            <person name="Harkins D."/>
            <person name="Radune D."/>
            <person name="Hostetler J."/>
            <person name="Sampaio E.P."/>
            <person name="Ronning C.M."/>
            <person name="Nierman W.C."/>
            <person name="Greenberg D.E."/>
            <person name="Holland S.M."/>
            <person name="Goldberg J.B."/>
        </authorList>
    </citation>
    <scope>NUCLEOTIDE SEQUENCE [LARGE SCALE GENOMIC DNA]</scope>
    <source>
        <strain evidence="1 2">CGD2</strain>
    </source>
</reference>
<protein>
    <submittedName>
        <fullName evidence="1">Uncharacterized protein</fullName>
    </submittedName>
</protein>
<comment type="caution">
    <text evidence="1">The sequence shown here is derived from an EMBL/GenBank/DDBJ whole genome shotgun (WGS) entry which is preliminary data.</text>
</comment>
<evidence type="ECO:0000313" key="2">
    <source>
        <dbReference type="Proteomes" id="UP000004535"/>
    </source>
</evidence>
<accession>B9BUP0</accession>
<dbReference type="EMBL" id="ACFC01000009">
    <property type="protein sequence ID" value="EEE05537.1"/>
    <property type="molecule type" value="Genomic_DNA"/>
</dbReference>
<evidence type="ECO:0000313" key="1">
    <source>
        <dbReference type="EMBL" id="EEE05537.1"/>
    </source>
</evidence>
<sequence>MGIGLDRAFELFAVAVSFGFLHIDHGEELRVDKPLHLERFTS</sequence>